<proteinExistence type="predicted"/>
<name>A0A7T3JEA2_9CAUD</name>
<feature type="transmembrane region" description="Helical" evidence="1">
    <location>
        <begin position="114"/>
        <end position="147"/>
    </location>
</feature>
<accession>A0A7T3JEA2</accession>
<dbReference type="Proteomes" id="UP000463860">
    <property type="component" value="Segment"/>
</dbReference>
<sequence>MAQSMESIKTRKRKYLFTAIKQERLLGSISWTSQTSINTGHTSQRLWRNKLVLEGSNHMLNIFYNVWGGFISHPVLITLSIVGIYVLGYALVEFIVGIVVLSNSLNTKWVIASAIFTTVLSIVFTIYSFLVEIYVVLVVISGLVVLLT</sequence>
<dbReference type="EMBL" id="MN854830">
    <property type="protein sequence ID" value="QPW37319.1"/>
    <property type="molecule type" value="Genomic_DNA"/>
</dbReference>
<feature type="transmembrane region" description="Helical" evidence="1">
    <location>
        <begin position="75"/>
        <end position="102"/>
    </location>
</feature>
<organism evidence="2 3">
    <name type="scientific">Enterococcus phage PBEF129</name>
    <dbReference type="NCBI Taxonomy" id="2696337"/>
    <lineage>
        <taxon>Viruses</taxon>
        <taxon>Duplodnaviria</taxon>
        <taxon>Heunggongvirae</taxon>
        <taxon>Uroviricota</taxon>
        <taxon>Caudoviricetes</taxon>
        <taxon>Herelleviridae</taxon>
        <taxon>Brockvirinae</taxon>
        <taxon>Kochikohdavirus</taxon>
        <taxon>Kochikohdavirus ECP3</taxon>
    </lineage>
</organism>
<reference evidence="2" key="1">
    <citation type="submission" date="2020-12" db="EMBL/GenBank/DDBJ databases">
        <title>Comparison of Enterococcus faecalis Biofilm Removal Efficiency Among Bacteriophage PBEF129, Its Endolysin, and Cefotaxime.</title>
        <authorList>
            <person name="Myung H."/>
            <person name="Oh H."/>
            <person name="Hwang Y."/>
            <person name="Hong H."/>
        </authorList>
    </citation>
    <scope>NUCLEOTIDE SEQUENCE</scope>
</reference>
<evidence type="ECO:0000313" key="3">
    <source>
        <dbReference type="Proteomes" id="UP000463860"/>
    </source>
</evidence>
<evidence type="ECO:0000313" key="2">
    <source>
        <dbReference type="EMBL" id="QPW37319.1"/>
    </source>
</evidence>
<keyword evidence="1" id="KW-1133">Transmembrane helix</keyword>
<evidence type="ECO:0000256" key="1">
    <source>
        <dbReference type="SAM" id="Phobius"/>
    </source>
</evidence>
<keyword evidence="1" id="KW-0472">Membrane</keyword>
<keyword evidence="3" id="KW-1185">Reference proteome</keyword>
<protein>
    <submittedName>
        <fullName evidence="2">Uncharacterized protein</fullName>
    </submittedName>
</protein>
<keyword evidence="1" id="KW-0812">Transmembrane</keyword>